<dbReference type="EMBL" id="QOQD01000004">
    <property type="protein sequence ID" value="RCL73865.1"/>
    <property type="molecule type" value="Genomic_DNA"/>
</dbReference>
<evidence type="ECO:0008006" key="3">
    <source>
        <dbReference type="Google" id="ProtNLM"/>
    </source>
</evidence>
<dbReference type="PANTHER" id="PTHR33986:SF15">
    <property type="entry name" value="MITOCHONDRIAL FISSION PROTEIN ELM1"/>
    <property type="match status" value="1"/>
</dbReference>
<sequence length="307" mass="35790">MTDNILKCLYVHSGNAGDINCCKGIVKNINSEYKILETNHIRKSVEFIDTINQFSPNIFIATGKNAAPLAQVVKEYNPDIFTVFLKNPNKFNIYYDLIWTPEHDNIQYDNSFSTLTTPHNASIDTNYFSVINLNKKKLGVLIGGKNSHYKFGLSEIKKLCDNLKNLAHKNNLQLIITCSKRTGLNNQIYIQKYFMHTEHWVWRGKGPNPFNQILGHCDYFLVTADSINMISELCITGKPIFIYKLPNFFYRFFGKSKFESFYNKLIDLNIVKWFESEIDDWSYKPIDNTQYVSKKIVEEYTNYVRNN</sequence>
<dbReference type="AlphaFoldDB" id="A0A368DRL8"/>
<accession>A0A368DRL8</accession>
<evidence type="ECO:0000313" key="1">
    <source>
        <dbReference type="EMBL" id="RCL73865.1"/>
    </source>
</evidence>
<name>A0A368DRL8_9PROT</name>
<dbReference type="Pfam" id="PF06258">
    <property type="entry name" value="Mito_fiss_Elm1"/>
    <property type="match status" value="1"/>
</dbReference>
<dbReference type="PANTHER" id="PTHR33986">
    <property type="entry name" value="OS02G0535700 PROTEIN"/>
    <property type="match status" value="1"/>
</dbReference>
<evidence type="ECO:0000313" key="2">
    <source>
        <dbReference type="Proteomes" id="UP000253570"/>
    </source>
</evidence>
<gene>
    <name evidence="1" type="ORF">DBW71_01995</name>
</gene>
<comment type="caution">
    <text evidence="1">The sequence shown here is derived from an EMBL/GenBank/DDBJ whole genome shotgun (WGS) entry which is preliminary data.</text>
</comment>
<reference evidence="1 2" key="1">
    <citation type="journal article" date="2018" name="Microbiome">
        <title>Fine metagenomic profile of the Mediterranean stratified and mixed water columns revealed by assembly and recruitment.</title>
        <authorList>
            <person name="Haro-Moreno J.M."/>
            <person name="Lopez-Perez M."/>
            <person name="De La Torre J.R."/>
            <person name="Picazo A."/>
            <person name="Camacho A."/>
            <person name="Rodriguez-Valera F."/>
        </authorList>
    </citation>
    <scope>NUCLEOTIDE SEQUENCE [LARGE SCALE GENOMIC DNA]</scope>
    <source>
        <strain evidence="1">MED-G57</strain>
    </source>
</reference>
<dbReference type="Proteomes" id="UP000253570">
    <property type="component" value="Unassembled WGS sequence"/>
</dbReference>
<dbReference type="InterPro" id="IPR009367">
    <property type="entry name" value="Elm1-like"/>
</dbReference>
<protein>
    <recommendedName>
        <fullName evidence="3">Nucleoside-diphosphate sugar epimerase</fullName>
    </recommendedName>
</protein>
<proteinExistence type="predicted"/>
<organism evidence="1 2">
    <name type="scientific">PS1 clade bacterium</name>
    <dbReference type="NCBI Taxonomy" id="2175152"/>
    <lineage>
        <taxon>Bacteria</taxon>
        <taxon>Pseudomonadati</taxon>
        <taxon>Pseudomonadota</taxon>
        <taxon>Alphaproteobacteria</taxon>
        <taxon>PS1 clade</taxon>
    </lineage>
</organism>